<feature type="transmembrane region" description="Helical" evidence="5">
    <location>
        <begin position="189"/>
        <end position="207"/>
    </location>
</feature>
<evidence type="ECO:0000256" key="3">
    <source>
        <dbReference type="ARBA" id="ARBA00022989"/>
    </source>
</evidence>
<keyword evidence="2 5" id="KW-0812">Transmembrane</keyword>
<feature type="transmembrane region" description="Helical" evidence="5">
    <location>
        <begin position="306"/>
        <end position="328"/>
    </location>
</feature>
<feature type="transmembrane region" description="Helical" evidence="5">
    <location>
        <begin position="6"/>
        <end position="26"/>
    </location>
</feature>
<gene>
    <name evidence="6" type="ORF">MmiEs2_00190</name>
</gene>
<proteinExistence type="predicted"/>
<evidence type="ECO:0000313" key="6">
    <source>
        <dbReference type="EMBL" id="WNY27846.1"/>
    </source>
</evidence>
<evidence type="ECO:0000256" key="5">
    <source>
        <dbReference type="SAM" id="Phobius"/>
    </source>
</evidence>
<evidence type="ECO:0000256" key="1">
    <source>
        <dbReference type="ARBA" id="ARBA00004127"/>
    </source>
</evidence>
<feature type="transmembrane region" description="Helical" evidence="5">
    <location>
        <begin position="46"/>
        <end position="66"/>
    </location>
</feature>
<dbReference type="EMBL" id="CP131062">
    <property type="protein sequence ID" value="WNY27846.1"/>
    <property type="molecule type" value="Genomic_DNA"/>
</dbReference>
<feature type="transmembrane region" description="Helical" evidence="5">
    <location>
        <begin position="112"/>
        <end position="133"/>
    </location>
</feature>
<dbReference type="KEGG" id="mees:MmiEs2_00190"/>
<keyword evidence="3 5" id="KW-1133">Transmembrane helix</keyword>
<dbReference type="Proteomes" id="UP001302662">
    <property type="component" value="Chromosome"/>
</dbReference>
<comment type="subcellular location">
    <subcellularLocation>
        <location evidence="1">Endomembrane system</location>
        <topology evidence="1">Multi-pass membrane protein</topology>
    </subcellularLocation>
</comment>
<feature type="transmembrane region" description="Helical" evidence="5">
    <location>
        <begin position="86"/>
        <end position="105"/>
    </location>
</feature>
<feature type="transmembrane region" description="Helical" evidence="5">
    <location>
        <begin position="334"/>
        <end position="355"/>
    </location>
</feature>
<dbReference type="InterPro" id="IPR006639">
    <property type="entry name" value="Preselin/SPP"/>
</dbReference>
<accession>A0AA96ZXL6</accession>
<feature type="transmembrane region" description="Helical" evidence="5">
    <location>
        <begin position="367"/>
        <end position="391"/>
    </location>
</feature>
<name>A0AA96ZXL6_9EURY</name>
<keyword evidence="7" id="KW-1185">Reference proteome</keyword>
<evidence type="ECO:0008006" key="8">
    <source>
        <dbReference type="Google" id="ProtNLM"/>
    </source>
</evidence>
<sequence length="393" mass="43153">MIRKVFSLYDFISIFIPYTLLSFYLIDEVFFLSSEKSAFSNKLEDLIPYFIMGLFILIVQAGSLWLSATDYIASQPPLDNPESVGYSIYYIVVLILFTALIIFLIKINKTFVIRGIIYAAIAVTLYYVFVAILDKAVGFSTLTWGISVAAALIFAVLLYKYPEWYIIDFAGLMISIGACAVIGVSLSYMPIIVLMVGLLIYDFISVYKTKHMLTLANGMMDLKLPILFVIPKSWRYSYIEEDFSDDDDDENGDETGGNELTAKEILETAEIVEVVKTEDANTSEITAATGEEAAEEIKKKKKKSDALFMGLGDAVIPTLLVVSANHFIEHSGWISTPALCTMIGTFVGFAALMYVVSKGNPQAGLPFLNTGAILGFAAGVLISGATISLSLGF</sequence>
<evidence type="ECO:0000256" key="2">
    <source>
        <dbReference type="ARBA" id="ARBA00022692"/>
    </source>
</evidence>
<evidence type="ECO:0000256" key="4">
    <source>
        <dbReference type="ARBA" id="ARBA00023136"/>
    </source>
</evidence>
<dbReference type="Pfam" id="PF06550">
    <property type="entry name" value="SPP"/>
    <property type="match status" value="1"/>
</dbReference>
<feature type="transmembrane region" description="Helical" evidence="5">
    <location>
        <begin position="139"/>
        <end position="158"/>
    </location>
</feature>
<dbReference type="GO" id="GO:0042500">
    <property type="term" value="F:aspartic endopeptidase activity, intramembrane cleaving"/>
    <property type="evidence" value="ECO:0007669"/>
    <property type="project" value="InterPro"/>
</dbReference>
<dbReference type="AlphaFoldDB" id="A0AA96ZXL6"/>
<dbReference type="GO" id="GO:0016020">
    <property type="term" value="C:membrane"/>
    <property type="evidence" value="ECO:0007669"/>
    <property type="project" value="InterPro"/>
</dbReference>
<dbReference type="InterPro" id="IPR010545">
    <property type="entry name" value="SPP"/>
</dbReference>
<dbReference type="SMART" id="SM00730">
    <property type="entry name" value="PSN"/>
    <property type="match status" value="1"/>
</dbReference>
<dbReference type="GO" id="GO:0012505">
    <property type="term" value="C:endomembrane system"/>
    <property type="evidence" value="ECO:0007669"/>
    <property type="project" value="UniProtKB-SubCell"/>
</dbReference>
<protein>
    <recommendedName>
        <fullName evidence="8">Presenilin</fullName>
    </recommendedName>
</protein>
<reference evidence="6 7" key="1">
    <citation type="submission" date="2023-07" db="EMBL/GenBank/DDBJ databases">
        <title>Closed genome sequence of Methanimicrococcus sp. Es2.</title>
        <authorList>
            <person name="Protasov E."/>
            <person name="Platt K."/>
            <person name="Reeh H."/>
            <person name="Poehlein A."/>
            <person name="Daniel R."/>
            <person name="Brune A."/>
        </authorList>
    </citation>
    <scope>NUCLEOTIDE SEQUENCE [LARGE SCALE GENOMIC DNA]</scope>
    <source>
        <strain evidence="6 7">Es2</strain>
    </source>
</reference>
<organism evidence="6 7">
    <name type="scientific">Methanimicrococcus stummii</name>
    <dbReference type="NCBI Taxonomy" id="3028294"/>
    <lineage>
        <taxon>Archaea</taxon>
        <taxon>Methanobacteriati</taxon>
        <taxon>Methanobacteriota</taxon>
        <taxon>Stenosarchaea group</taxon>
        <taxon>Methanomicrobia</taxon>
        <taxon>Methanosarcinales</taxon>
        <taxon>Methanosarcinaceae</taxon>
        <taxon>Methanimicrococcus</taxon>
    </lineage>
</organism>
<keyword evidence="4 5" id="KW-0472">Membrane</keyword>
<dbReference type="NCBIfam" id="NF041679">
    <property type="entry name" value="IMP_arch_presen"/>
    <property type="match status" value="1"/>
</dbReference>
<evidence type="ECO:0000313" key="7">
    <source>
        <dbReference type="Proteomes" id="UP001302662"/>
    </source>
</evidence>
<feature type="transmembrane region" description="Helical" evidence="5">
    <location>
        <begin position="165"/>
        <end position="183"/>
    </location>
</feature>